<gene>
    <name evidence="5" type="ORF">HCJ96_14535</name>
</gene>
<dbReference type="Proteomes" id="UP000709336">
    <property type="component" value="Unassembled WGS sequence"/>
</dbReference>
<evidence type="ECO:0000256" key="3">
    <source>
        <dbReference type="ARBA" id="ARBA00023315"/>
    </source>
</evidence>
<keyword evidence="6" id="KW-1185">Reference proteome</keyword>
<dbReference type="EC" id="2.3.1.39" evidence="1"/>
<proteinExistence type="predicted"/>
<dbReference type="SUPFAM" id="SSF52151">
    <property type="entry name" value="FabD/lysophospholipase-like"/>
    <property type="match status" value="1"/>
</dbReference>
<comment type="caution">
    <text evidence="5">The sequence shown here is derived from an EMBL/GenBank/DDBJ whole genome shotgun (WGS) entry which is preliminary data.</text>
</comment>
<dbReference type="PANTHER" id="PTHR42681">
    <property type="entry name" value="MALONYL-COA-ACYL CARRIER PROTEIN TRANSACYLASE, MITOCHONDRIAL"/>
    <property type="match status" value="1"/>
</dbReference>
<dbReference type="Gene3D" id="3.30.70.250">
    <property type="entry name" value="Malonyl-CoA ACP transacylase, ACP-binding"/>
    <property type="match status" value="1"/>
</dbReference>
<dbReference type="InterPro" id="IPR001227">
    <property type="entry name" value="Ac_transferase_dom_sf"/>
</dbReference>
<comment type="catalytic activity">
    <reaction evidence="4">
        <text>holo-[ACP] + malonyl-CoA = malonyl-[ACP] + CoA</text>
        <dbReference type="Rhea" id="RHEA:41792"/>
        <dbReference type="Rhea" id="RHEA-COMP:9623"/>
        <dbReference type="Rhea" id="RHEA-COMP:9685"/>
        <dbReference type="ChEBI" id="CHEBI:57287"/>
        <dbReference type="ChEBI" id="CHEBI:57384"/>
        <dbReference type="ChEBI" id="CHEBI:64479"/>
        <dbReference type="ChEBI" id="CHEBI:78449"/>
        <dbReference type="EC" id="2.3.1.39"/>
    </reaction>
</comment>
<dbReference type="PANTHER" id="PTHR42681:SF1">
    <property type="entry name" value="MALONYL-COA-ACYL CARRIER PROTEIN TRANSACYLASE, MITOCHONDRIAL"/>
    <property type="match status" value="1"/>
</dbReference>
<dbReference type="InterPro" id="IPR016035">
    <property type="entry name" value="Acyl_Trfase/lysoPLipase"/>
</dbReference>
<evidence type="ECO:0000256" key="1">
    <source>
        <dbReference type="ARBA" id="ARBA00013258"/>
    </source>
</evidence>
<evidence type="ECO:0000256" key="2">
    <source>
        <dbReference type="ARBA" id="ARBA00022679"/>
    </source>
</evidence>
<dbReference type="RefSeq" id="WP_169211794.1">
    <property type="nucleotide sequence ID" value="NZ_JAATNW010000007.1"/>
</dbReference>
<reference evidence="5 6" key="1">
    <citation type="submission" date="2020-03" db="EMBL/GenBank/DDBJ databases">
        <title>Alteromonas ponticola sp. nov., isolated from seawater.</title>
        <authorList>
            <person name="Yoon J.-H."/>
            <person name="Kim Y.-O."/>
        </authorList>
    </citation>
    <scope>NUCLEOTIDE SEQUENCE [LARGE SCALE GENOMIC DNA]</scope>
    <source>
        <strain evidence="5 6">MYP5</strain>
    </source>
</reference>
<dbReference type="Gene3D" id="3.40.366.10">
    <property type="entry name" value="Malonyl-Coenzyme A Acyl Carrier Protein, domain 2"/>
    <property type="match status" value="1"/>
</dbReference>
<evidence type="ECO:0000313" key="5">
    <source>
        <dbReference type="EMBL" id="NMH61246.1"/>
    </source>
</evidence>
<sequence>MSHTRQRAVVICPGRGTYNKTELGYLNRHHRDKTDLIEIIDAQRLQQNQVTVSALDSMDKYTLSIHTAGENASSLIYACAAADFADISREKYDIVAVTGNSMGWYIALAVAQALTTKEAALLINTMGSMMKDGVIGGQLIYPVTDAHWQYDAKKAQQVSALLEEANATGAATELYLSIMLGGYAVLGGNEEGMALAQQRLPRIDDTYPMRLFNHAAFHTPLLNAISQRARSELSAAMFTNPSLPLIDGEGRIWQPHSTNSRALWDYTLGTQVVSPYYFSTAIEVALKEFAPDKLIILGPGATLGGATGQCLVAHHWQGIANKQDFIERQQSDPFVLAMGMDAQRSLAK</sequence>
<evidence type="ECO:0000313" key="6">
    <source>
        <dbReference type="Proteomes" id="UP000709336"/>
    </source>
</evidence>
<protein>
    <recommendedName>
        <fullName evidence="1">[acyl-carrier-protein] S-malonyltransferase</fullName>
        <ecNumber evidence="1">2.3.1.39</ecNumber>
    </recommendedName>
</protein>
<dbReference type="EMBL" id="JAATNW010000007">
    <property type="protein sequence ID" value="NMH61246.1"/>
    <property type="molecule type" value="Genomic_DNA"/>
</dbReference>
<accession>A0ABX1R6G2</accession>
<evidence type="ECO:0000256" key="4">
    <source>
        <dbReference type="ARBA" id="ARBA00048462"/>
    </source>
</evidence>
<dbReference type="InterPro" id="IPR050858">
    <property type="entry name" value="Mal-CoA-ACP_Trans/PKS_FabD"/>
</dbReference>
<organism evidence="5 6">
    <name type="scientific">Alteromonas ponticola</name>
    <dbReference type="NCBI Taxonomy" id="2720613"/>
    <lineage>
        <taxon>Bacteria</taxon>
        <taxon>Pseudomonadati</taxon>
        <taxon>Pseudomonadota</taxon>
        <taxon>Gammaproteobacteria</taxon>
        <taxon>Alteromonadales</taxon>
        <taxon>Alteromonadaceae</taxon>
        <taxon>Alteromonas/Salinimonas group</taxon>
        <taxon>Alteromonas</taxon>
    </lineage>
</organism>
<keyword evidence="2" id="KW-0808">Transferase</keyword>
<name>A0ABX1R6G2_9ALTE</name>
<keyword evidence="3" id="KW-0012">Acyltransferase</keyword>